<dbReference type="RefSeq" id="WP_038375827.1">
    <property type="nucleotide sequence ID" value="NZ_CP126026.1"/>
</dbReference>
<dbReference type="Proteomes" id="UP001565471">
    <property type="component" value="Unassembled WGS sequence"/>
</dbReference>
<sequence>MSTCVHDLVRRLRCVKCGKAGKRPAAELSQLARRQPSQMDDAPRPPSSAAVIASARNAGTSSTVTSTWHDRRALRFAGAIANVTDPEARPDDPASRKRKLIQEPEPFQKVRRDRNRK</sequence>
<gene>
    <name evidence="2" type="ORF">ABIF29_005554</name>
</gene>
<name>A0ABV4F5M7_BRAEL</name>
<proteinExistence type="predicted"/>
<keyword evidence="3" id="KW-1185">Reference proteome</keyword>
<accession>A0ABV4F5M7</accession>
<protein>
    <submittedName>
        <fullName evidence="2">Uncharacterized protein</fullName>
    </submittedName>
</protein>
<dbReference type="EMBL" id="JBGBZA010000002">
    <property type="protein sequence ID" value="MEY9318755.1"/>
    <property type="molecule type" value="Genomic_DNA"/>
</dbReference>
<organism evidence="2 3">
    <name type="scientific">Bradyrhizobium elkanii</name>
    <dbReference type="NCBI Taxonomy" id="29448"/>
    <lineage>
        <taxon>Bacteria</taxon>
        <taxon>Pseudomonadati</taxon>
        <taxon>Pseudomonadota</taxon>
        <taxon>Alphaproteobacteria</taxon>
        <taxon>Hyphomicrobiales</taxon>
        <taxon>Nitrobacteraceae</taxon>
        <taxon>Bradyrhizobium</taxon>
    </lineage>
</organism>
<feature type="region of interest" description="Disordered" evidence="1">
    <location>
        <begin position="79"/>
        <end position="117"/>
    </location>
</feature>
<evidence type="ECO:0000256" key="1">
    <source>
        <dbReference type="SAM" id="MobiDB-lite"/>
    </source>
</evidence>
<comment type="caution">
    <text evidence="2">The sequence shown here is derived from an EMBL/GenBank/DDBJ whole genome shotgun (WGS) entry which is preliminary data.</text>
</comment>
<feature type="compositionally biased region" description="Basic and acidic residues" evidence="1">
    <location>
        <begin position="86"/>
        <end position="110"/>
    </location>
</feature>
<reference evidence="2 3" key="1">
    <citation type="submission" date="2024-07" db="EMBL/GenBank/DDBJ databases">
        <title>Genomic Encyclopedia of Type Strains, Phase V (KMG-V): Genome sequencing to study the core and pangenomes of soil and plant-associated prokaryotes.</title>
        <authorList>
            <person name="Whitman W."/>
        </authorList>
    </citation>
    <scope>NUCLEOTIDE SEQUENCE [LARGE SCALE GENOMIC DNA]</scope>
    <source>
        <strain evidence="2 3">USDA 415</strain>
    </source>
</reference>
<feature type="region of interest" description="Disordered" evidence="1">
    <location>
        <begin position="23"/>
        <end position="48"/>
    </location>
</feature>
<evidence type="ECO:0000313" key="3">
    <source>
        <dbReference type="Proteomes" id="UP001565471"/>
    </source>
</evidence>
<evidence type="ECO:0000313" key="2">
    <source>
        <dbReference type="EMBL" id="MEY9318755.1"/>
    </source>
</evidence>